<dbReference type="OrthoDB" id="9791432at2"/>
<protein>
    <recommendedName>
        <fullName evidence="2">Magnesium transporter MgtE intracellular domain-containing protein</fullName>
    </recommendedName>
</protein>
<dbReference type="InterPro" id="IPR006668">
    <property type="entry name" value="Mg_transptr_MgtE_intracell_dom"/>
</dbReference>
<sequence length="179" mass="19259">MRKHVLSALGSTLFLLAAAQAVFLFGSPRFSAVAAPVDLLKGCADVPEAVALAQTLQERALRIERYLQDMQAQKAEIATAREALTAKLVELRQQKQKGGEQKTANVQTVTDEIDKMVALYDQMKPDLAAGVISNMPPEVAAELLMRVRPENGARILAGIDPKQAALLTSYMGASSAARK</sequence>
<evidence type="ECO:0000313" key="3">
    <source>
        <dbReference type="EMBL" id="AGT07449.1"/>
    </source>
</evidence>
<name>S5XJT1_PARAH</name>
<feature type="domain" description="Magnesium transporter MgtE intracellular" evidence="2">
    <location>
        <begin position="114"/>
        <end position="175"/>
    </location>
</feature>
<dbReference type="eggNOG" id="COG3334">
    <property type="taxonomic scope" value="Bacteria"/>
</dbReference>
<evidence type="ECO:0000256" key="1">
    <source>
        <dbReference type="SAM" id="Coils"/>
    </source>
</evidence>
<dbReference type="RefSeq" id="WP_020949089.1">
    <property type="nucleotide sequence ID" value="NC_022041.1"/>
</dbReference>
<evidence type="ECO:0000259" key="2">
    <source>
        <dbReference type="Pfam" id="PF03448"/>
    </source>
</evidence>
<gene>
    <name evidence="3" type="ORF">JCM7686_0340</name>
</gene>
<feature type="coiled-coil region" evidence="1">
    <location>
        <begin position="53"/>
        <end position="101"/>
    </location>
</feature>
<dbReference type="Pfam" id="PF03448">
    <property type="entry name" value="MgtE_N"/>
    <property type="match status" value="1"/>
</dbReference>
<dbReference type="HOGENOM" id="CLU_1502085_0_0_5"/>
<accession>S5XJT1</accession>
<evidence type="ECO:0000313" key="4">
    <source>
        <dbReference type="Proteomes" id="UP000015480"/>
    </source>
</evidence>
<organism evidence="3 4">
    <name type="scientific">Paracoccus aminophilus JCM 7686</name>
    <dbReference type="NCBI Taxonomy" id="1367847"/>
    <lineage>
        <taxon>Bacteria</taxon>
        <taxon>Pseudomonadati</taxon>
        <taxon>Pseudomonadota</taxon>
        <taxon>Alphaproteobacteria</taxon>
        <taxon>Rhodobacterales</taxon>
        <taxon>Paracoccaceae</taxon>
        <taxon>Paracoccus</taxon>
    </lineage>
</organism>
<dbReference type="AlphaFoldDB" id="S5XJT1"/>
<dbReference type="PATRIC" id="fig|1367847.3.peg.278"/>
<dbReference type="Proteomes" id="UP000015480">
    <property type="component" value="Chromosome"/>
</dbReference>
<proteinExistence type="predicted"/>
<dbReference type="STRING" id="1367847.JCM7686_0340"/>
<dbReference type="KEGG" id="pami:JCM7686_0340"/>
<keyword evidence="4" id="KW-1185">Reference proteome</keyword>
<dbReference type="EMBL" id="CP006650">
    <property type="protein sequence ID" value="AGT07449.1"/>
    <property type="molecule type" value="Genomic_DNA"/>
</dbReference>
<dbReference type="SUPFAM" id="SSF158791">
    <property type="entry name" value="MgtE N-terminal domain-like"/>
    <property type="match status" value="1"/>
</dbReference>
<keyword evidence="1" id="KW-0175">Coiled coil</keyword>
<reference evidence="3 4" key="1">
    <citation type="journal article" date="2014" name="BMC Genomics">
        <title>Architecture and functions of a multipartite genome of the methylotrophic bacterium Paracoccus aminophilus JCM 7686, containing primary and secondary chromids.</title>
        <authorList>
            <person name="Dziewit L."/>
            <person name="Czarnecki J."/>
            <person name="Wibberg D."/>
            <person name="Radlinska M."/>
            <person name="Mrozek P."/>
            <person name="Szymczak M."/>
            <person name="Schluter A."/>
            <person name="Puhler A."/>
            <person name="Bartosik D."/>
        </authorList>
    </citation>
    <scope>NUCLEOTIDE SEQUENCE [LARGE SCALE GENOMIC DNA]</scope>
    <source>
        <strain evidence="3">JCM 7686</strain>
    </source>
</reference>